<gene>
    <name evidence="3" type="ORF">PMES_00432</name>
</gene>
<protein>
    <submittedName>
        <fullName evidence="3">2-hydroxychromene-2-carboxylate isomerase</fullName>
        <ecNumber evidence="3">5.99.1.4</ecNumber>
    </submittedName>
</protein>
<evidence type="ECO:0000313" key="4">
    <source>
        <dbReference type="Proteomes" id="UP000698242"/>
    </source>
</evidence>
<dbReference type="InterPro" id="IPR044087">
    <property type="entry name" value="NahD-like"/>
</dbReference>
<dbReference type="Proteomes" id="UP000698242">
    <property type="component" value="Unassembled WGS sequence"/>
</dbReference>
<feature type="domain" description="DSBA-like thioredoxin" evidence="2">
    <location>
        <begin position="8"/>
        <end position="183"/>
    </location>
</feature>
<dbReference type="RefSeq" id="WP_159963889.1">
    <property type="nucleotide sequence ID" value="NZ_APKE01000007.1"/>
</dbReference>
<dbReference type="InterPro" id="IPR051924">
    <property type="entry name" value="GST_Kappa/NadH"/>
</dbReference>
<dbReference type="GO" id="GO:0006749">
    <property type="term" value="P:glutathione metabolic process"/>
    <property type="evidence" value="ECO:0007669"/>
    <property type="project" value="TreeGrafter"/>
</dbReference>
<dbReference type="InterPro" id="IPR036249">
    <property type="entry name" value="Thioredoxin-like_sf"/>
</dbReference>
<accession>A0A921NWT1</accession>
<dbReference type="PANTHER" id="PTHR42943:SF2">
    <property type="entry name" value="GLUTATHIONE S-TRANSFERASE KAPPA 1"/>
    <property type="match status" value="1"/>
</dbReference>
<dbReference type="GO" id="GO:0004602">
    <property type="term" value="F:glutathione peroxidase activity"/>
    <property type="evidence" value="ECO:0007669"/>
    <property type="project" value="TreeGrafter"/>
</dbReference>
<evidence type="ECO:0000259" key="2">
    <source>
        <dbReference type="Pfam" id="PF01323"/>
    </source>
</evidence>
<dbReference type="CDD" id="cd03022">
    <property type="entry name" value="DsbA_HCCA_Iso"/>
    <property type="match status" value="1"/>
</dbReference>
<reference evidence="3" key="1">
    <citation type="submission" date="2013-03" db="EMBL/GenBank/DDBJ databases">
        <title>Genome Sequence of the Profundibacterium mesophilum strain KAUST100406-0324T from Red Sea, a novel genus in the family Rhodobacteraceae.</title>
        <authorList>
            <person name="Essack M."/>
            <person name="Alam I."/>
            <person name="Lafi F."/>
            <person name="Alawi W."/>
            <person name="Kamanu F."/>
            <person name="Al-Suwailem A."/>
            <person name="Lee O.O."/>
            <person name="Xu Y."/>
            <person name="Bajic V."/>
            <person name="Qian P.-Y."/>
            <person name="Archer J."/>
        </authorList>
    </citation>
    <scope>NUCLEOTIDE SEQUENCE</scope>
    <source>
        <strain evidence="3">KAUST100406-0324</strain>
    </source>
</reference>
<dbReference type="GO" id="GO:0004364">
    <property type="term" value="F:glutathione transferase activity"/>
    <property type="evidence" value="ECO:0007669"/>
    <property type="project" value="TreeGrafter"/>
</dbReference>
<dbReference type="GO" id="GO:0018845">
    <property type="term" value="F:2-hydroxychromene-2-carboxylate isomerase activity"/>
    <property type="evidence" value="ECO:0007669"/>
    <property type="project" value="UniProtKB-EC"/>
</dbReference>
<dbReference type="EMBL" id="APKE01000007">
    <property type="protein sequence ID" value="KAF0677118.1"/>
    <property type="molecule type" value="Genomic_DNA"/>
</dbReference>
<evidence type="ECO:0000313" key="3">
    <source>
        <dbReference type="EMBL" id="KAF0677118.1"/>
    </source>
</evidence>
<dbReference type="AlphaFoldDB" id="A0A921NWT1"/>
<feature type="region of interest" description="Disordered" evidence="1">
    <location>
        <begin position="205"/>
        <end position="232"/>
    </location>
</feature>
<keyword evidence="4" id="KW-1185">Reference proteome</keyword>
<dbReference type="GO" id="GO:1901170">
    <property type="term" value="P:naphthalene catabolic process"/>
    <property type="evidence" value="ECO:0007669"/>
    <property type="project" value="InterPro"/>
</dbReference>
<dbReference type="OrthoDB" id="5244108at2"/>
<organism evidence="3 4">
    <name type="scientific">Profundibacterium mesophilum KAUST100406-0324</name>
    <dbReference type="NCBI Taxonomy" id="1037889"/>
    <lineage>
        <taxon>Bacteria</taxon>
        <taxon>Pseudomonadati</taxon>
        <taxon>Pseudomonadota</taxon>
        <taxon>Alphaproteobacteria</taxon>
        <taxon>Rhodobacterales</taxon>
        <taxon>Roseobacteraceae</taxon>
        <taxon>Profundibacterium</taxon>
    </lineage>
</organism>
<proteinExistence type="predicted"/>
<dbReference type="Pfam" id="PF01323">
    <property type="entry name" value="DSBA"/>
    <property type="match status" value="1"/>
</dbReference>
<evidence type="ECO:0000256" key="1">
    <source>
        <dbReference type="SAM" id="MobiDB-lite"/>
    </source>
</evidence>
<keyword evidence="3" id="KW-0413">Isomerase</keyword>
<dbReference type="PANTHER" id="PTHR42943">
    <property type="entry name" value="GLUTATHIONE S-TRANSFERASE KAPPA"/>
    <property type="match status" value="1"/>
</dbReference>
<name>A0A921NWT1_9RHOB</name>
<sequence length="232" mass="25854">MPRRAVWVFDFISPYAYLQFNRLHALPEGLELEFRPVLFAGLLSHWGQLGPAEIPQKKVHTMLTAQWRARRAGLPFVPPPRHPFNPLTLLRLSIALGNRRAVIATIFDHVWGRGEDGQAPGSMARLAARLELPMPRLERMIAAPEVKRSLRANTETAAREGVFGVPSIVIDTRIFWGDDMFGLLLDWLRDPGILETPEARRIAALPAAAERSRTAPHPPGEPLSESSATSGR</sequence>
<dbReference type="SUPFAM" id="SSF52833">
    <property type="entry name" value="Thioredoxin-like"/>
    <property type="match status" value="1"/>
</dbReference>
<comment type="caution">
    <text evidence="3">The sequence shown here is derived from an EMBL/GenBank/DDBJ whole genome shotgun (WGS) entry which is preliminary data.</text>
</comment>
<dbReference type="EC" id="5.99.1.4" evidence="3"/>
<dbReference type="InterPro" id="IPR001853">
    <property type="entry name" value="DSBA-like_thioredoxin_dom"/>
</dbReference>
<dbReference type="Gene3D" id="3.40.30.10">
    <property type="entry name" value="Glutaredoxin"/>
    <property type="match status" value="1"/>
</dbReference>